<dbReference type="Proteomes" id="UP001596067">
    <property type="component" value="Unassembled WGS sequence"/>
</dbReference>
<evidence type="ECO:0000256" key="1">
    <source>
        <dbReference type="ARBA" id="ARBA00022987"/>
    </source>
</evidence>
<keyword evidence="1" id="KW-0304">Gas vesicle</keyword>
<sequence>MTATPSTDATWLYAVAPGRVTVPAGLTGVAGEPPHTVTVPGLAAVVGAVPRADFDEEPLRVRLGDASWLEPAVLRHHRVVEVLSGTSTALPARFATLHRDDRRTAVVLREHRDELLDALRRIAGHAEWGVKARLGTAEAPDEPTAGGADQERPGTAYLLRRRDRRREREAELQRGYEDAEVVHRVLAASADEAVAHPPQPAEASAGRGPALLNGAYLVDRDRQAAFEAALDDCAGRFPGLRLELSGPWPPYSFAGPPGAWSRP</sequence>
<evidence type="ECO:0000313" key="6">
    <source>
        <dbReference type="Proteomes" id="UP001596067"/>
    </source>
</evidence>
<dbReference type="InterPro" id="IPR009430">
    <property type="entry name" value="GvpL/GvpF"/>
</dbReference>
<evidence type="ECO:0000256" key="3">
    <source>
        <dbReference type="ARBA" id="ARBA00035643"/>
    </source>
</evidence>
<evidence type="ECO:0000256" key="2">
    <source>
        <dbReference type="ARBA" id="ARBA00035108"/>
    </source>
</evidence>
<dbReference type="RefSeq" id="WP_313761614.1">
    <property type="nucleotide sequence ID" value="NZ_JBHSOD010000069.1"/>
</dbReference>
<feature type="region of interest" description="Disordered" evidence="4">
    <location>
        <begin position="134"/>
        <end position="155"/>
    </location>
</feature>
<reference evidence="6" key="1">
    <citation type="journal article" date="2019" name="Int. J. Syst. Evol. Microbiol.">
        <title>The Global Catalogue of Microorganisms (GCM) 10K type strain sequencing project: providing services to taxonomists for standard genome sequencing and annotation.</title>
        <authorList>
            <consortium name="The Broad Institute Genomics Platform"/>
            <consortium name="The Broad Institute Genome Sequencing Center for Infectious Disease"/>
            <person name="Wu L."/>
            <person name="Ma J."/>
        </authorList>
    </citation>
    <scope>NUCLEOTIDE SEQUENCE [LARGE SCALE GENOMIC DNA]</scope>
    <source>
        <strain evidence="6">CGMCC 4.1469</strain>
    </source>
</reference>
<evidence type="ECO:0000313" key="5">
    <source>
        <dbReference type="EMBL" id="MFC5889966.1"/>
    </source>
</evidence>
<organism evidence="5 6">
    <name type="scientific">Kitasatospora aburaviensis</name>
    <dbReference type="NCBI Taxonomy" id="67265"/>
    <lineage>
        <taxon>Bacteria</taxon>
        <taxon>Bacillati</taxon>
        <taxon>Actinomycetota</taxon>
        <taxon>Actinomycetes</taxon>
        <taxon>Kitasatosporales</taxon>
        <taxon>Streptomycetaceae</taxon>
        <taxon>Kitasatospora</taxon>
    </lineage>
</organism>
<comment type="subcellular location">
    <subcellularLocation>
        <location evidence="2">Gas vesicle</location>
    </subcellularLocation>
</comment>
<protein>
    <submittedName>
        <fullName evidence="5">GvpL/GvpF family gas vesicle protein</fullName>
    </submittedName>
</protein>
<keyword evidence="6" id="KW-1185">Reference proteome</keyword>
<evidence type="ECO:0000256" key="4">
    <source>
        <dbReference type="SAM" id="MobiDB-lite"/>
    </source>
</evidence>
<dbReference type="Pfam" id="PF06386">
    <property type="entry name" value="GvpL_GvpF"/>
    <property type="match status" value="1"/>
</dbReference>
<comment type="similarity">
    <text evidence="3">Belongs to the gas vesicle GvpF/GvpL family.</text>
</comment>
<name>A0ABW1F6G9_9ACTN</name>
<proteinExistence type="inferred from homology"/>
<comment type="caution">
    <text evidence="5">The sequence shown here is derived from an EMBL/GenBank/DDBJ whole genome shotgun (WGS) entry which is preliminary data.</text>
</comment>
<dbReference type="PANTHER" id="PTHR36852:SF1">
    <property type="entry name" value="PROTEIN GVPL 2"/>
    <property type="match status" value="1"/>
</dbReference>
<dbReference type="PANTHER" id="PTHR36852">
    <property type="entry name" value="PROTEIN GVPL 2"/>
    <property type="match status" value="1"/>
</dbReference>
<dbReference type="EMBL" id="JBHSOD010000069">
    <property type="protein sequence ID" value="MFC5889966.1"/>
    <property type="molecule type" value="Genomic_DNA"/>
</dbReference>
<gene>
    <name evidence="5" type="ORF">ACFP0N_33890</name>
</gene>
<accession>A0ABW1F6G9</accession>